<dbReference type="PANTHER" id="PTHR24193">
    <property type="entry name" value="ANKYRIN REPEAT PROTEIN"/>
    <property type="match status" value="1"/>
</dbReference>
<dbReference type="PROSITE" id="PS50088">
    <property type="entry name" value="ANK_REPEAT"/>
    <property type="match status" value="1"/>
</dbReference>
<dbReference type="Proteomes" id="UP000694865">
    <property type="component" value="Unplaced"/>
</dbReference>
<dbReference type="RefSeq" id="XP_006813298.1">
    <property type="nucleotide sequence ID" value="XM_006813235.1"/>
</dbReference>
<evidence type="ECO:0000256" key="2">
    <source>
        <dbReference type="ARBA" id="ARBA00023043"/>
    </source>
</evidence>
<keyword evidence="4" id="KW-1185">Reference proteome</keyword>
<dbReference type="InterPro" id="IPR036770">
    <property type="entry name" value="Ankyrin_rpt-contain_sf"/>
</dbReference>
<gene>
    <name evidence="5" type="primary">LOC100377111</name>
</gene>
<accession>A0ABM0LZV7</accession>
<dbReference type="SUPFAM" id="SSF48403">
    <property type="entry name" value="Ankyrin repeat"/>
    <property type="match status" value="1"/>
</dbReference>
<evidence type="ECO:0000256" key="1">
    <source>
        <dbReference type="ARBA" id="ARBA00022737"/>
    </source>
</evidence>
<dbReference type="InterPro" id="IPR050663">
    <property type="entry name" value="Ankyrin-SOCS_Box"/>
</dbReference>
<dbReference type="SMART" id="SM00248">
    <property type="entry name" value="ANK"/>
    <property type="match status" value="2"/>
</dbReference>
<organism evidence="4 5">
    <name type="scientific">Saccoglossus kowalevskii</name>
    <name type="common">Acorn worm</name>
    <dbReference type="NCBI Taxonomy" id="10224"/>
    <lineage>
        <taxon>Eukaryota</taxon>
        <taxon>Metazoa</taxon>
        <taxon>Hemichordata</taxon>
        <taxon>Enteropneusta</taxon>
        <taxon>Harrimaniidae</taxon>
        <taxon>Saccoglossus</taxon>
    </lineage>
</organism>
<protein>
    <submittedName>
        <fullName evidence="5">Uncharacterized protein LOC100377111</fullName>
    </submittedName>
</protein>
<evidence type="ECO:0000313" key="5">
    <source>
        <dbReference type="RefSeq" id="XP_006813298.1"/>
    </source>
</evidence>
<dbReference type="InterPro" id="IPR002110">
    <property type="entry name" value="Ankyrin_rpt"/>
</dbReference>
<name>A0ABM0LZV7_SACKO</name>
<feature type="repeat" description="ANK" evidence="3">
    <location>
        <begin position="93"/>
        <end position="126"/>
    </location>
</feature>
<keyword evidence="1" id="KW-0677">Repeat</keyword>
<sequence length="412" mass="46789">MIECADTGHRVPETFGSEFLNPGCSPLQLMVEFFNNTVKKRNNEGSDAIFGPNAVIGFGHKKNLTVKEVINEIVHLAWVFLGHGADPNVRDENNKTPLHDTLINCNDLSLAEVLSDNGADVNAKDCFGNTPLLSVCTSFPHGMNSIENPYQEVHSLESKDHAIPFLLSRPQIQINAQNKQDRTALFECMSRGDTRNVLRLLECRADPDIFGWVNDLSEHGRHVSPLFVSLMSSRVVCSTTPMMSNNYQFIAHLVDRGYFSTAKTYNELLDYIAEFPGCSHLGKIGPRLIHLLFGGTTTSLLQLCTRKLFQTCYMRSTDTLNSKLFPNSDELNLECYDHYGDYYESYLLGILNRSQFEFLIDILHLPKNAILNFEIELLRQRLLSKFFQHDWFDERSIGSHSDSENESDGEYW</sequence>
<proteinExistence type="predicted"/>
<evidence type="ECO:0000256" key="3">
    <source>
        <dbReference type="PROSITE-ProRule" id="PRU00023"/>
    </source>
</evidence>
<dbReference type="Pfam" id="PF00023">
    <property type="entry name" value="Ank"/>
    <property type="match status" value="1"/>
</dbReference>
<evidence type="ECO:0000313" key="4">
    <source>
        <dbReference type="Proteomes" id="UP000694865"/>
    </source>
</evidence>
<reference evidence="5" key="1">
    <citation type="submission" date="2025-08" db="UniProtKB">
        <authorList>
            <consortium name="RefSeq"/>
        </authorList>
    </citation>
    <scope>IDENTIFICATION</scope>
    <source>
        <tissue evidence="5">Testes</tissue>
    </source>
</reference>
<dbReference type="PANTHER" id="PTHR24193:SF121">
    <property type="entry name" value="ADA2A-CONTAINING COMPLEX COMPONENT 3, ISOFORM D"/>
    <property type="match status" value="1"/>
</dbReference>
<dbReference type="Gene3D" id="1.25.40.20">
    <property type="entry name" value="Ankyrin repeat-containing domain"/>
    <property type="match status" value="1"/>
</dbReference>
<dbReference type="PROSITE" id="PS50297">
    <property type="entry name" value="ANK_REP_REGION"/>
    <property type="match status" value="1"/>
</dbReference>
<dbReference type="GeneID" id="100377111"/>
<keyword evidence="2 3" id="KW-0040">ANK repeat</keyword>